<keyword evidence="9 13" id="KW-0234">DNA repair</keyword>
<evidence type="ECO:0000256" key="3">
    <source>
        <dbReference type="ARBA" id="ARBA00022763"/>
    </source>
</evidence>
<evidence type="ECO:0000259" key="15">
    <source>
        <dbReference type="PROSITE" id="PS51198"/>
    </source>
</evidence>
<evidence type="ECO:0000256" key="10">
    <source>
        <dbReference type="ARBA" id="ARBA00023235"/>
    </source>
</evidence>
<dbReference type="GO" id="GO:0005829">
    <property type="term" value="C:cytosol"/>
    <property type="evidence" value="ECO:0007669"/>
    <property type="project" value="TreeGrafter"/>
</dbReference>
<dbReference type="CDD" id="cd17932">
    <property type="entry name" value="DEXQc_UvrD"/>
    <property type="match status" value="1"/>
</dbReference>
<keyword evidence="1 13" id="KW-0540">Nuclease</keyword>
<evidence type="ECO:0000256" key="12">
    <source>
        <dbReference type="ARBA" id="ARBA00048988"/>
    </source>
</evidence>
<dbReference type="GO" id="GO:0033202">
    <property type="term" value="C:DNA helicase complex"/>
    <property type="evidence" value="ECO:0007669"/>
    <property type="project" value="TreeGrafter"/>
</dbReference>
<name>A0A562JBI5_9FIRM</name>
<dbReference type="Gene3D" id="3.40.50.300">
    <property type="entry name" value="P-loop containing nucleotide triphosphate hydrolases"/>
    <property type="match status" value="4"/>
</dbReference>
<feature type="domain" description="UvrD-like helicase C-terminal" evidence="16">
    <location>
        <begin position="489"/>
        <end position="783"/>
    </location>
</feature>
<evidence type="ECO:0000256" key="11">
    <source>
        <dbReference type="ARBA" id="ARBA00034617"/>
    </source>
</evidence>
<dbReference type="GO" id="GO:0043138">
    <property type="term" value="F:3'-5' DNA helicase activity"/>
    <property type="evidence" value="ECO:0007669"/>
    <property type="project" value="UniProtKB-UniRule"/>
</dbReference>
<dbReference type="InterPro" id="IPR014016">
    <property type="entry name" value="UvrD-like_ATP-bd"/>
</dbReference>
<evidence type="ECO:0000256" key="14">
    <source>
        <dbReference type="PROSITE-ProRule" id="PRU00560"/>
    </source>
</evidence>
<dbReference type="RefSeq" id="WP_145082451.1">
    <property type="nucleotide sequence ID" value="NZ_VLKH01000004.1"/>
</dbReference>
<dbReference type="EC" id="3.1.-.-" evidence="13"/>
<comment type="similarity">
    <text evidence="13">Belongs to the helicase family. AddA subfamily.</text>
</comment>
<dbReference type="Gene3D" id="3.90.320.10">
    <property type="match status" value="1"/>
</dbReference>
<proteinExistence type="inferred from homology"/>
<keyword evidence="7 13" id="KW-0067">ATP-binding</keyword>
<dbReference type="PROSITE" id="PS51198">
    <property type="entry name" value="UVRD_HELICASE_ATP_BIND"/>
    <property type="match status" value="1"/>
</dbReference>
<sequence>MKFSKNQQTVIDLRNKNILVSAAAGSGKTTVLVERIIKLIVNDNEDIDKFLIVTFTNAAASGMKQKIHKSLVKEVLKGSDNDHLRRQLNMLSKSSISTIHSFCIDVVRRNFHVVGIDPNFRIGDVNEVDILLNDVIDEVLENAYAQKKEGFIRLVESFTGNRGDKELNEIIKDVYKFILSFPDPLEWLEENVDMLDISGDELKDSMWLSAVKDNLNLLLDGAGESLEFALELCREPDGPTVYEDTIAEDLNSLKNLKETLESDFTLFTRKAHSVVFPALKALRGKAKDETDIRKQEDVKESREEYKKAIKTINSMIPLRTLEEFAGDIEYMHVPMRALFELIQELSVKFKAAKLEKSIADFNDVEHYALQILRQTEISQTYKNKFKYIFIDEYQDSNRLQEELLNSVKSENNMFMVGDVKQSIYRFRLADPSIFNQKSDDYPNTDADGMNRRVDLNQNYRSRKEILDGINFIFSSIMSKELGEVDYNQQVFLNWGAEFEEISECVTELDIIDKNSAESEELDDEIKAMKTAELEAMVAVGKIRQLVLKDKNEPLKKDEPSLSKEKIMYKDIVILMRSVSSWAGIFEEIFSNEGIPFYFDGGEGYFESIEIQVILNLLKIIDNIRQDVPLLSVMRSPIGRFTTEELVKIRIAYPKYNYIDAVYEYKNKYDDELSLKIGKFVDMVEGWKKRSRYTHLNDFIWEVLMETDYYYFVGLLPKGNLRQANLRLLADKAFEFEKTAMFGLFNFLRYVEKLGAASGDTGSAKTLGENDNVVRLMSVHKSKGLEFPVVIMCGMNKKFNRTDVSKSILKHRIYGVAPKYINPDERIFRETFPRMAVKNIIKKENLSEEMRVLYVAMTRAVDRLIMIGTVNNFETKMKKWRKGPSIYNIYTEESYLDWICSCLFGRKDENFIMNAVNDQKFIYHVDCFKENLNFSSDWNINRITLPQISMTEEEGQKIKENMLHEINSFKNYEDLNMKNEIERRLDYKYAFSKSVNIPTKLSVTDIKTMKQEKIESIKYRIPVLRDIPQFKEDEKDFTKAEIGTVVHFVMQHLELHRGLNCEDISLQVEEMVIKKLLSEKEAAVVDERKIEEFFKSDIGIRMKESKDVKREVPFVIKKKAHEIIGSLNKEDVILIQGIIDCYFLEGEEAVIIDYKTDEVSRGGIEALKDEYSPQILSYKEAVEKITGRNVKECFLYLFDIGEAVKID</sequence>
<comment type="subunit">
    <text evidence="13">Heterodimer of AddA and AddB/RexB.</text>
</comment>
<evidence type="ECO:0000256" key="5">
    <source>
        <dbReference type="ARBA" id="ARBA00022806"/>
    </source>
</evidence>
<accession>A0A562JBI5</accession>
<dbReference type="PANTHER" id="PTHR11070">
    <property type="entry name" value="UVRD / RECB / PCRA DNA HELICASE FAMILY MEMBER"/>
    <property type="match status" value="1"/>
</dbReference>
<comment type="caution">
    <text evidence="17">The sequence shown here is derived from an EMBL/GenBank/DDBJ whole genome shotgun (WGS) entry which is preliminary data.</text>
</comment>
<evidence type="ECO:0000313" key="17">
    <source>
        <dbReference type="EMBL" id="TWH80517.1"/>
    </source>
</evidence>
<dbReference type="GO" id="GO:0000724">
    <property type="term" value="P:double-strand break repair via homologous recombination"/>
    <property type="evidence" value="ECO:0007669"/>
    <property type="project" value="UniProtKB-UniRule"/>
</dbReference>
<dbReference type="GO" id="GO:0005524">
    <property type="term" value="F:ATP binding"/>
    <property type="evidence" value="ECO:0007669"/>
    <property type="project" value="UniProtKB-UniRule"/>
</dbReference>
<evidence type="ECO:0000256" key="8">
    <source>
        <dbReference type="ARBA" id="ARBA00023125"/>
    </source>
</evidence>
<evidence type="ECO:0000256" key="2">
    <source>
        <dbReference type="ARBA" id="ARBA00022741"/>
    </source>
</evidence>
<keyword evidence="8 13" id="KW-0238">DNA-binding</keyword>
<protein>
    <recommendedName>
        <fullName evidence="13">ATP-dependent helicase/nuclease subunit A</fullName>
        <ecNumber evidence="13">3.1.-.-</ecNumber>
        <ecNumber evidence="13">5.6.2.4</ecNumber>
    </recommendedName>
    <alternativeName>
        <fullName evidence="13">ATP-dependent helicase/nuclease AddA</fullName>
    </alternativeName>
    <alternativeName>
        <fullName evidence="13">DNA 3'-5' helicase AddA</fullName>
    </alternativeName>
</protein>
<comment type="function">
    <text evidence="13">The heterodimer acts as both an ATP-dependent DNA helicase and an ATP-dependent, dual-direction single-stranded exonuclease. Recognizes the chi site generating a DNA molecule suitable for the initiation of homologous recombination. The AddA nuclease domain is required for chi fragment generation; this subunit has the helicase and 3' -&gt; 5' nuclease activities.</text>
</comment>
<comment type="cofactor">
    <cofactor evidence="13">
        <name>Mg(2+)</name>
        <dbReference type="ChEBI" id="CHEBI:18420"/>
    </cofactor>
</comment>
<dbReference type="EMBL" id="VLKH01000004">
    <property type="protein sequence ID" value="TWH80517.1"/>
    <property type="molecule type" value="Genomic_DNA"/>
</dbReference>
<evidence type="ECO:0000256" key="13">
    <source>
        <dbReference type="HAMAP-Rule" id="MF_01451"/>
    </source>
</evidence>
<dbReference type="Proteomes" id="UP000315343">
    <property type="component" value="Unassembled WGS sequence"/>
</dbReference>
<dbReference type="InterPro" id="IPR011604">
    <property type="entry name" value="PDDEXK-like_dom_sf"/>
</dbReference>
<feature type="domain" description="UvrD-like helicase ATP-binding" evidence="15">
    <location>
        <begin position="1"/>
        <end position="462"/>
    </location>
</feature>
<keyword evidence="6 13" id="KW-0269">Exonuclease</keyword>
<evidence type="ECO:0000313" key="18">
    <source>
        <dbReference type="Proteomes" id="UP000315343"/>
    </source>
</evidence>
<dbReference type="AlphaFoldDB" id="A0A562JBI5"/>
<dbReference type="Pfam" id="PF12705">
    <property type="entry name" value="PDDEXK_1"/>
    <property type="match status" value="1"/>
</dbReference>
<dbReference type="OrthoDB" id="9810135at2"/>
<evidence type="ECO:0000256" key="1">
    <source>
        <dbReference type="ARBA" id="ARBA00022722"/>
    </source>
</evidence>
<dbReference type="InterPro" id="IPR014152">
    <property type="entry name" value="AddA"/>
</dbReference>
<dbReference type="InterPro" id="IPR000212">
    <property type="entry name" value="DNA_helicase_UvrD/REP"/>
</dbReference>
<dbReference type="EC" id="5.6.2.4" evidence="13"/>
<dbReference type="PANTHER" id="PTHR11070:SF48">
    <property type="entry name" value="ATP-DEPENDENT HELICASE_NUCLEASE SUBUNIT A"/>
    <property type="match status" value="1"/>
</dbReference>
<dbReference type="SUPFAM" id="SSF52540">
    <property type="entry name" value="P-loop containing nucleoside triphosphate hydrolases"/>
    <property type="match status" value="1"/>
</dbReference>
<keyword evidence="18" id="KW-1185">Reference proteome</keyword>
<dbReference type="GO" id="GO:0008408">
    <property type="term" value="F:3'-5' exonuclease activity"/>
    <property type="evidence" value="ECO:0007669"/>
    <property type="project" value="UniProtKB-UniRule"/>
</dbReference>
<dbReference type="InterPro" id="IPR011335">
    <property type="entry name" value="Restrct_endonuc-II-like"/>
</dbReference>
<dbReference type="InterPro" id="IPR014017">
    <property type="entry name" value="DNA_helicase_UvrD-like_C"/>
</dbReference>
<keyword evidence="3 13" id="KW-0227">DNA damage</keyword>
<dbReference type="GO" id="GO:0003690">
    <property type="term" value="F:double-stranded DNA binding"/>
    <property type="evidence" value="ECO:0007669"/>
    <property type="project" value="UniProtKB-UniRule"/>
</dbReference>
<dbReference type="PROSITE" id="PS51217">
    <property type="entry name" value="UVRD_HELICASE_CTER"/>
    <property type="match status" value="1"/>
</dbReference>
<organism evidence="17 18">
    <name type="scientific">Sedimentibacter saalensis</name>
    <dbReference type="NCBI Taxonomy" id="130788"/>
    <lineage>
        <taxon>Bacteria</taxon>
        <taxon>Bacillati</taxon>
        <taxon>Bacillota</taxon>
        <taxon>Tissierellia</taxon>
        <taxon>Sedimentibacter</taxon>
    </lineage>
</organism>
<keyword evidence="5 13" id="KW-0347">Helicase</keyword>
<evidence type="ECO:0000259" key="16">
    <source>
        <dbReference type="PROSITE" id="PS51217"/>
    </source>
</evidence>
<dbReference type="InterPro" id="IPR038726">
    <property type="entry name" value="PDDEXK_AddAB-type"/>
</dbReference>
<evidence type="ECO:0000256" key="9">
    <source>
        <dbReference type="ARBA" id="ARBA00023204"/>
    </source>
</evidence>
<feature type="binding site" evidence="14">
    <location>
        <begin position="22"/>
        <end position="29"/>
    </location>
    <ligand>
        <name>ATP</name>
        <dbReference type="ChEBI" id="CHEBI:30616"/>
    </ligand>
</feature>
<dbReference type="Gene3D" id="1.10.274.50">
    <property type="match status" value="1"/>
</dbReference>
<dbReference type="NCBIfam" id="TIGR02785">
    <property type="entry name" value="addA_Gpos"/>
    <property type="match status" value="1"/>
</dbReference>
<comment type="catalytic activity">
    <reaction evidence="12 13">
        <text>ATP + H2O = ADP + phosphate + H(+)</text>
        <dbReference type="Rhea" id="RHEA:13065"/>
        <dbReference type="ChEBI" id="CHEBI:15377"/>
        <dbReference type="ChEBI" id="CHEBI:15378"/>
        <dbReference type="ChEBI" id="CHEBI:30616"/>
        <dbReference type="ChEBI" id="CHEBI:43474"/>
        <dbReference type="ChEBI" id="CHEBI:456216"/>
        <dbReference type="EC" id="5.6.2.4"/>
    </reaction>
</comment>
<dbReference type="HAMAP" id="MF_01451">
    <property type="entry name" value="AddA"/>
    <property type="match status" value="1"/>
</dbReference>
<dbReference type="GO" id="GO:0016887">
    <property type="term" value="F:ATP hydrolysis activity"/>
    <property type="evidence" value="ECO:0007669"/>
    <property type="project" value="RHEA"/>
</dbReference>
<dbReference type="Pfam" id="PF13361">
    <property type="entry name" value="UvrD_C"/>
    <property type="match status" value="1"/>
</dbReference>
<reference evidence="17 18" key="1">
    <citation type="submission" date="2019-07" db="EMBL/GenBank/DDBJ databases">
        <title>Genomic Encyclopedia of Type Strains, Phase I: the one thousand microbial genomes (KMG-I) project.</title>
        <authorList>
            <person name="Kyrpides N."/>
        </authorList>
    </citation>
    <scope>NUCLEOTIDE SEQUENCE [LARGE SCALE GENOMIC DNA]</scope>
    <source>
        <strain evidence="17 18">DSM 13558</strain>
    </source>
</reference>
<gene>
    <name evidence="13" type="primary">addA</name>
    <name evidence="17" type="ORF">LY60_01779</name>
</gene>
<keyword evidence="4 13" id="KW-0378">Hydrolase</keyword>
<dbReference type="SUPFAM" id="SSF52980">
    <property type="entry name" value="Restriction endonuclease-like"/>
    <property type="match status" value="1"/>
</dbReference>
<evidence type="ECO:0000256" key="4">
    <source>
        <dbReference type="ARBA" id="ARBA00022801"/>
    </source>
</evidence>
<evidence type="ECO:0000256" key="6">
    <source>
        <dbReference type="ARBA" id="ARBA00022839"/>
    </source>
</evidence>
<dbReference type="InterPro" id="IPR027417">
    <property type="entry name" value="P-loop_NTPase"/>
</dbReference>
<keyword evidence="2 13" id="KW-0547">Nucleotide-binding</keyword>
<keyword evidence="10 13" id="KW-0413">Isomerase</keyword>
<dbReference type="Pfam" id="PF00580">
    <property type="entry name" value="UvrD-helicase"/>
    <property type="match status" value="1"/>
</dbReference>
<comment type="catalytic activity">
    <reaction evidence="11 13">
        <text>Couples ATP hydrolysis with the unwinding of duplex DNA by translocating in the 3'-5' direction.</text>
        <dbReference type="EC" id="5.6.2.4"/>
    </reaction>
</comment>
<evidence type="ECO:0000256" key="7">
    <source>
        <dbReference type="ARBA" id="ARBA00022840"/>
    </source>
</evidence>